<accession>A0A3N4YNU4</accession>
<sequence>MPFAPPPASTTRPDLTGTFGMAASTHWIATATAQSVLERGGNAFDAACAGAFVLHVVEPHLNGPAGDMTAVIASADDPGRPRVLAGQGPAPAAATIDRYRAEGLDLVPGSGALAAAVPGAVDAWLLLLRDRGTWTVGDVLSYATGYARSGHPVLERVSLTIAAVQRLFREHWPTSAARWMPGGAPPAPGELITDPDYADLLDSLVAAADAASSREAGVEAARARWREVVGPAIEEFVRTPHRHSDGADHAGVMTADDVAGFRATFEEPVTARFRDRTIVKTGAWGQGPALLQTLTILDGYDDDLLDPSTAAGVHTVAEAQKLALADRDVWYGDTGTDGTASGTGAGHVPAGARADHVPLDHLLSPEYAARRRDLIGDTASHEIRPGDVPGRTTPPVPPLRTEYTTTAPAGSLPGAPSGGAAAGVGEPTVPGPPAAPAGRQAHPADDLPPDALGVTRGDTCHIDVVDRWGNIISATPSGGWLQSSPTVPGLGFCLGTRLQMTWLDPASPSALVPGRRPRTTLTPTLVLRDGEPVLACGSPGGDQQDQWQLLFLLRVLAGGYTPQQAIDAPAWHTTSFPGSFWPRTWTPGGLVVEDRLGDDVIAALTARGHQVVRAGDWALGRLSAVTRDPSTGLLGAAANPRGAQGYAAGR</sequence>
<organism evidence="2 3">
    <name type="scientific">Myceligenerans xiligouense</name>
    <dbReference type="NCBI Taxonomy" id="253184"/>
    <lineage>
        <taxon>Bacteria</taxon>
        <taxon>Bacillati</taxon>
        <taxon>Actinomycetota</taxon>
        <taxon>Actinomycetes</taxon>
        <taxon>Micrococcales</taxon>
        <taxon>Promicromonosporaceae</taxon>
        <taxon>Myceligenerans</taxon>
    </lineage>
</organism>
<evidence type="ECO:0000313" key="2">
    <source>
        <dbReference type="EMBL" id="RPF20140.1"/>
    </source>
</evidence>
<dbReference type="InterPro" id="IPR043137">
    <property type="entry name" value="GGT_ssub_C"/>
</dbReference>
<dbReference type="PANTHER" id="PTHR43881:SF1">
    <property type="entry name" value="GAMMA-GLUTAMYLTRANSPEPTIDASE (AFU_ORTHOLOGUE AFUA_4G13580)"/>
    <property type="match status" value="1"/>
</dbReference>
<proteinExistence type="predicted"/>
<dbReference type="AlphaFoldDB" id="A0A3N4YNU4"/>
<dbReference type="InterPro" id="IPR043138">
    <property type="entry name" value="GGT_lsub"/>
</dbReference>
<evidence type="ECO:0000256" key="1">
    <source>
        <dbReference type="SAM" id="MobiDB-lite"/>
    </source>
</evidence>
<feature type="region of interest" description="Disordered" evidence="1">
    <location>
        <begin position="378"/>
        <end position="451"/>
    </location>
</feature>
<protein>
    <submittedName>
        <fullName evidence="2">Gamma-glutamyltranspeptidase/glutathione hydrolase</fullName>
    </submittedName>
</protein>
<keyword evidence="3" id="KW-1185">Reference proteome</keyword>
<dbReference type="PRINTS" id="PR01210">
    <property type="entry name" value="GGTRANSPTASE"/>
</dbReference>
<dbReference type="EMBL" id="RKQZ01000001">
    <property type="protein sequence ID" value="RPF20140.1"/>
    <property type="molecule type" value="Genomic_DNA"/>
</dbReference>
<keyword evidence="2" id="KW-0378">Hydrolase</keyword>
<dbReference type="OrthoDB" id="9781342at2"/>
<dbReference type="InterPro" id="IPR052896">
    <property type="entry name" value="GGT-like_enzyme"/>
</dbReference>
<dbReference type="InterPro" id="IPR029055">
    <property type="entry name" value="Ntn_hydrolases_N"/>
</dbReference>
<gene>
    <name evidence="2" type="ORF">EDD34_0718</name>
</gene>
<dbReference type="GO" id="GO:0016787">
    <property type="term" value="F:hydrolase activity"/>
    <property type="evidence" value="ECO:0007669"/>
    <property type="project" value="UniProtKB-KW"/>
</dbReference>
<comment type="caution">
    <text evidence="2">The sequence shown here is derived from an EMBL/GenBank/DDBJ whole genome shotgun (WGS) entry which is preliminary data.</text>
</comment>
<name>A0A3N4YNU4_9MICO</name>
<dbReference type="SUPFAM" id="SSF56235">
    <property type="entry name" value="N-terminal nucleophile aminohydrolases (Ntn hydrolases)"/>
    <property type="match status" value="1"/>
</dbReference>
<dbReference type="Gene3D" id="3.60.20.40">
    <property type="match status" value="1"/>
</dbReference>
<dbReference type="Gene3D" id="1.10.246.130">
    <property type="match status" value="1"/>
</dbReference>
<dbReference type="Pfam" id="PF01019">
    <property type="entry name" value="G_glu_transpept"/>
    <property type="match status" value="1"/>
</dbReference>
<dbReference type="PANTHER" id="PTHR43881">
    <property type="entry name" value="GAMMA-GLUTAMYLTRANSPEPTIDASE (AFU_ORTHOLOGUE AFUA_4G13580)"/>
    <property type="match status" value="1"/>
</dbReference>
<evidence type="ECO:0000313" key="3">
    <source>
        <dbReference type="Proteomes" id="UP000280501"/>
    </source>
</evidence>
<dbReference type="Proteomes" id="UP000280501">
    <property type="component" value="Unassembled WGS sequence"/>
</dbReference>
<reference evidence="2 3" key="1">
    <citation type="submission" date="2018-11" db="EMBL/GenBank/DDBJ databases">
        <title>Sequencing the genomes of 1000 actinobacteria strains.</title>
        <authorList>
            <person name="Klenk H.-P."/>
        </authorList>
    </citation>
    <scope>NUCLEOTIDE SEQUENCE [LARGE SCALE GENOMIC DNA]</scope>
    <source>
        <strain evidence="2 3">DSM 15700</strain>
    </source>
</reference>